<dbReference type="EMBL" id="LITU01000023">
    <property type="protein sequence ID" value="KOY18084.1"/>
    <property type="molecule type" value="Genomic_DNA"/>
</dbReference>
<dbReference type="AlphaFoldDB" id="A0A0N0UIM1"/>
<reference evidence="2 3" key="1">
    <citation type="submission" date="2015-08" db="EMBL/GenBank/DDBJ databases">
        <title>Draft genome sequence of cellulolytic and xylanolytic Paenibacillus sp. A59, isolated from a decaying forest soil from Patagonia, Argentina.</title>
        <authorList>
            <person name="Ghio S."/>
            <person name="Caceres A.M."/>
            <person name="Talia P."/>
            <person name="Grasso D."/>
            <person name="Campos E."/>
        </authorList>
    </citation>
    <scope>NUCLEOTIDE SEQUENCE [LARGE SCALE GENOMIC DNA]</scope>
    <source>
        <strain evidence="2 3">A59</strain>
    </source>
</reference>
<proteinExistence type="predicted"/>
<dbReference type="PATRIC" id="fig|1705561.3.peg.6822"/>
<evidence type="ECO:0000259" key="1">
    <source>
        <dbReference type="Pfam" id="PF25191"/>
    </source>
</evidence>
<dbReference type="InterPro" id="IPR057154">
    <property type="entry name" value="DUF7832"/>
</dbReference>
<organism evidence="2 3">
    <name type="scientific">Paenibacillus xylanivorans</name>
    <dbReference type="NCBI Taxonomy" id="1705561"/>
    <lineage>
        <taxon>Bacteria</taxon>
        <taxon>Bacillati</taxon>
        <taxon>Bacillota</taxon>
        <taxon>Bacilli</taxon>
        <taxon>Bacillales</taxon>
        <taxon>Paenibacillaceae</taxon>
        <taxon>Paenibacillus</taxon>
    </lineage>
</organism>
<feature type="domain" description="DUF7832" evidence="1">
    <location>
        <begin position="93"/>
        <end position="207"/>
    </location>
</feature>
<dbReference type="Proteomes" id="UP000037688">
    <property type="component" value="Unassembled WGS sequence"/>
</dbReference>
<protein>
    <recommendedName>
        <fullName evidence="1">DUF7832 domain-containing protein</fullName>
    </recommendedName>
</protein>
<dbReference type="RefSeq" id="WP_053779300.1">
    <property type="nucleotide sequence ID" value="NZ_LITU01000023.1"/>
</dbReference>
<dbReference type="Pfam" id="PF25191">
    <property type="entry name" value="DUF7832"/>
    <property type="match status" value="1"/>
</dbReference>
<sequence>MGKIELVLIKPGKTFTDYRHLIITEATEVCILNIIKGRLYPDKKTMNPTYEPYPTKQETVDRLNELANELRTKGFVEAQREVLFQIPEKEIYVYDKAKWHYEGDFPKELDITQAYVPTGMFITWIIKNDMIGKQSGKNDASDIELVKRNEMTGAQFYRKNWDGVLSSKELSDEADVFAREYLDIHNDLYTAVDFTNVLATGLPTIYHAQDSIENYHILEPIITERYRDWKSRQRP</sequence>
<dbReference type="OrthoDB" id="4827574at2"/>
<comment type="caution">
    <text evidence="2">The sequence shown here is derived from an EMBL/GenBank/DDBJ whole genome shotgun (WGS) entry which is preliminary data.</text>
</comment>
<name>A0A0N0UIM1_9BACL</name>
<gene>
    <name evidence="2" type="ORF">AMS66_02570</name>
</gene>
<accession>A0A0N0UIM1</accession>
<keyword evidence="3" id="KW-1185">Reference proteome</keyword>
<evidence type="ECO:0000313" key="2">
    <source>
        <dbReference type="EMBL" id="KOY18084.1"/>
    </source>
</evidence>
<evidence type="ECO:0000313" key="3">
    <source>
        <dbReference type="Proteomes" id="UP000037688"/>
    </source>
</evidence>